<keyword evidence="3" id="KW-1185">Reference proteome</keyword>
<comment type="caution">
    <text evidence="2">The sequence shown here is derived from an EMBL/GenBank/DDBJ whole genome shotgun (WGS) entry which is preliminary data.</text>
</comment>
<protein>
    <submittedName>
        <fullName evidence="2">Uncharacterized protein</fullName>
    </submittedName>
</protein>
<accession>A0ABD2WCE6</accession>
<sequence>MRHPAEKNLAGLATSTDGRNNDITNHPEFQEFQELLRVLSKGSVKSKSNSVPAKLRQKLAGISRLISTDLIREWRAYRTRSLLNPPIVSQDEENTAYEEKYPALQIVWSFYKNRNYEEKQSFLKYLRFCSGLSEEQLKCRKDKSAKKIYLKKNKHYERNLSAISEKAGSTQQIPNSNNNTFSIDPIGKKSTPTLEELKEKLYYATLYSQAEEYCLVTLSMDDIQLTAAEMYDRRLANFQAKFTDSLKELWDNGTIVSPGCEEDIQAKFTPRVKKLWDDGTDGSPGCSIWSNSVPIMDNSVWPGNHSSASFSNSALCQKIDKTADDENSDDSSILPLSVNSFVLGDSFDENKNEDDKTPQNRKNDRFEVEPTQEATWFYDNFDNNDALDRNDYSQACSLNCCKQFQSPEEAQQLKRIQCIEPVDEDLLTSDRTHFKPIKSDGHLTDGTTFSVDSEVEQIMYQSRSESERVFYLPGGETPYMNYSATEESSNSSALVPKFKVKQNNVATQTDFAEPIRVPAARRIFSTNYFAFDRTGQTANCSFNMWNSPEWQLRFERKRRLSCNFKTRPLAVLRPLTL</sequence>
<feature type="compositionally biased region" description="Polar residues" evidence="1">
    <location>
        <begin position="13"/>
        <end position="24"/>
    </location>
</feature>
<evidence type="ECO:0000313" key="3">
    <source>
        <dbReference type="Proteomes" id="UP001627154"/>
    </source>
</evidence>
<feature type="region of interest" description="Disordered" evidence="1">
    <location>
        <begin position="345"/>
        <end position="368"/>
    </location>
</feature>
<evidence type="ECO:0000256" key="1">
    <source>
        <dbReference type="SAM" id="MobiDB-lite"/>
    </source>
</evidence>
<evidence type="ECO:0000313" key="2">
    <source>
        <dbReference type="EMBL" id="KAL3390598.1"/>
    </source>
</evidence>
<gene>
    <name evidence="2" type="ORF">TKK_014740</name>
</gene>
<organism evidence="2 3">
    <name type="scientific">Trichogramma kaykai</name>
    <dbReference type="NCBI Taxonomy" id="54128"/>
    <lineage>
        <taxon>Eukaryota</taxon>
        <taxon>Metazoa</taxon>
        <taxon>Ecdysozoa</taxon>
        <taxon>Arthropoda</taxon>
        <taxon>Hexapoda</taxon>
        <taxon>Insecta</taxon>
        <taxon>Pterygota</taxon>
        <taxon>Neoptera</taxon>
        <taxon>Endopterygota</taxon>
        <taxon>Hymenoptera</taxon>
        <taxon>Apocrita</taxon>
        <taxon>Proctotrupomorpha</taxon>
        <taxon>Chalcidoidea</taxon>
        <taxon>Trichogrammatidae</taxon>
        <taxon>Trichogramma</taxon>
    </lineage>
</organism>
<dbReference type="Proteomes" id="UP001627154">
    <property type="component" value="Unassembled WGS sequence"/>
</dbReference>
<dbReference type="AlphaFoldDB" id="A0ABD2WCE6"/>
<reference evidence="2 3" key="1">
    <citation type="journal article" date="2024" name="bioRxiv">
        <title>A reference genome for Trichogramma kaykai: A tiny desert-dwelling parasitoid wasp with competing sex-ratio distorters.</title>
        <authorList>
            <person name="Culotta J."/>
            <person name="Lindsey A.R."/>
        </authorList>
    </citation>
    <scope>NUCLEOTIDE SEQUENCE [LARGE SCALE GENOMIC DNA]</scope>
    <source>
        <strain evidence="2 3">KSX58</strain>
    </source>
</reference>
<proteinExistence type="predicted"/>
<feature type="region of interest" description="Disordered" evidence="1">
    <location>
        <begin position="1"/>
        <end position="25"/>
    </location>
</feature>
<name>A0ABD2WCE6_9HYME</name>
<feature type="compositionally biased region" description="Basic and acidic residues" evidence="1">
    <location>
        <begin position="348"/>
        <end position="368"/>
    </location>
</feature>
<dbReference type="EMBL" id="JBJJXI010000117">
    <property type="protein sequence ID" value="KAL3390598.1"/>
    <property type="molecule type" value="Genomic_DNA"/>
</dbReference>